<evidence type="ECO:0000256" key="8">
    <source>
        <dbReference type="ARBA" id="ARBA00022982"/>
    </source>
</evidence>
<sequence length="136" mass="14630">MSANTTAEDPALHADTSDHADDHHHGIEIPHASYRDYATGFGLSVILTAIPFALVMTGTLSPAVTAVTIMGFAVVQIIVHMVYFLHMSPKAEGGWTITSLVFTIIVVGIMLSGSLWVMSHLNTNMMPMTHEASQLP</sequence>
<evidence type="ECO:0000313" key="19">
    <source>
        <dbReference type="EMBL" id="ASR52702.1"/>
    </source>
</evidence>
<organism evidence="19 20">
    <name type="scientific">Blastomonas fulva</name>
    <dbReference type="NCBI Taxonomy" id="1550728"/>
    <lineage>
        <taxon>Bacteria</taxon>
        <taxon>Pseudomonadati</taxon>
        <taxon>Pseudomonadota</taxon>
        <taxon>Alphaproteobacteria</taxon>
        <taxon>Sphingomonadales</taxon>
        <taxon>Sphingomonadaceae</taxon>
        <taxon>Blastomonas</taxon>
    </lineage>
</organism>
<keyword evidence="7 18" id="KW-0812">Transmembrane</keyword>
<keyword evidence="11 18" id="KW-0472">Membrane</keyword>
<evidence type="ECO:0000256" key="18">
    <source>
        <dbReference type="SAM" id="Phobius"/>
    </source>
</evidence>
<dbReference type="InterPro" id="IPR050968">
    <property type="entry name" value="Cytochrome_c_oxidase_bac_sub4"/>
</dbReference>
<feature type="transmembrane region" description="Helical" evidence="18">
    <location>
        <begin position="97"/>
        <end position="118"/>
    </location>
</feature>
<feature type="compositionally biased region" description="Basic and acidic residues" evidence="17">
    <location>
        <begin position="10"/>
        <end position="22"/>
    </location>
</feature>
<comment type="function">
    <text evidence="12">Cytochrome bo(3) ubiquinol terminal oxidase is the component of the aerobic respiratory chain of E.coli that predominates when cells are grown at high aeration. Has proton pump activity across the membrane in addition to electron transfer, pumping 2 protons/electron.</text>
</comment>
<evidence type="ECO:0000256" key="6">
    <source>
        <dbReference type="ARBA" id="ARBA00022475"/>
    </source>
</evidence>
<evidence type="ECO:0000256" key="7">
    <source>
        <dbReference type="ARBA" id="ARBA00022692"/>
    </source>
</evidence>
<evidence type="ECO:0000256" key="13">
    <source>
        <dbReference type="ARBA" id="ARBA00030071"/>
    </source>
</evidence>
<keyword evidence="9 18" id="KW-1133">Transmembrane helix</keyword>
<dbReference type="RefSeq" id="WP_117352903.1">
    <property type="nucleotide sequence ID" value="NZ_CP020083.1"/>
</dbReference>
<evidence type="ECO:0000256" key="17">
    <source>
        <dbReference type="SAM" id="MobiDB-lite"/>
    </source>
</evidence>
<evidence type="ECO:0000256" key="2">
    <source>
        <dbReference type="ARBA" id="ARBA00008079"/>
    </source>
</evidence>
<proteinExistence type="inferred from homology"/>
<evidence type="ECO:0000256" key="14">
    <source>
        <dbReference type="ARBA" id="ARBA00030211"/>
    </source>
</evidence>
<name>A0ABN5B6X0_9SPHN</name>
<dbReference type="GeneID" id="303487006"/>
<evidence type="ECO:0000256" key="11">
    <source>
        <dbReference type="ARBA" id="ARBA00023136"/>
    </source>
</evidence>
<evidence type="ECO:0000313" key="20">
    <source>
        <dbReference type="Proteomes" id="UP000258016"/>
    </source>
</evidence>
<dbReference type="Proteomes" id="UP000258016">
    <property type="component" value="Chromosome"/>
</dbReference>
<evidence type="ECO:0000256" key="12">
    <source>
        <dbReference type="ARBA" id="ARBA00025694"/>
    </source>
</evidence>
<gene>
    <name evidence="19" type="ORF">B5J99_15570</name>
</gene>
<dbReference type="PANTHER" id="PTHR36835">
    <property type="entry name" value="CYTOCHROME BO(3) UBIQUINOL OXIDASE SUBUNIT 4"/>
    <property type="match status" value="1"/>
</dbReference>
<dbReference type="NCBIfam" id="TIGR02847">
    <property type="entry name" value="CyoD"/>
    <property type="match status" value="1"/>
</dbReference>
<accession>A0ABN5B6X0</accession>
<dbReference type="InterPro" id="IPR014210">
    <property type="entry name" value="Cyt_o_ubiqinol_oxidase_su4"/>
</dbReference>
<dbReference type="InterPro" id="IPR005171">
    <property type="entry name" value="Cyt_c_oxidase_su4_prok"/>
</dbReference>
<keyword evidence="6" id="KW-1003">Cell membrane</keyword>
<comment type="subcellular location">
    <subcellularLocation>
        <location evidence="1">Cell membrane</location>
        <topology evidence="1">Multi-pass membrane protein</topology>
    </subcellularLocation>
</comment>
<dbReference type="PANTHER" id="PTHR36835:SF1">
    <property type="entry name" value="CYTOCHROME BO(3) UBIQUINOL OXIDASE SUBUNIT 4"/>
    <property type="match status" value="1"/>
</dbReference>
<evidence type="ECO:0000256" key="1">
    <source>
        <dbReference type="ARBA" id="ARBA00004651"/>
    </source>
</evidence>
<feature type="transmembrane region" description="Helical" evidence="18">
    <location>
        <begin position="63"/>
        <end position="85"/>
    </location>
</feature>
<evidence type="ECO:0000256" key="4">
    <source>
        <dbReference type="ARBA" id="ARBA00014689"/>
    </source>
</evidence>
<evidence type="ECO:0000256" key="15">
    <source>
        <dbReference type="ARBA" id="ARBA00031887"/>
    </source>
</evidence>
<dbReference type="Pfam" id="PF03626">
    <property type="entry name" value="COX4_pro"/>
    <property type="match status" value="1"/>
</dbReference>
<reference evidence="19 20" key="1">
    <citation type="submission" date="2017-03" db="EMBL/GenBank/DDBJ databases">
        <title>Complete genome sequence of Blastomonas fulva degrading microcsystin LR.</title>
        <authorList>
            <person name="Lee H.-g."/>
            <person name="Jin L."/>
            <person name="oh H.-M."/>
        </authorList>
    </citation>
    <scope>NUCLEOTIDE SEQUENCE [LARGE SCALE GENOMIC DNA]</scope>
    <source>
        <strain evidence="19 20">T2</strain>
    </source>
</reference>
<feature type="region of interest" description="Disordered" evidence="17">
    <location>
        <begin position="1"/>
        <end position="22"/>
    </location>
</feature>
<feature type="transmembrane region" description="Helical" evidence="18">
    <location>
        <begin position="37"/>
        <end position="57"/>
    </location>
</feature>
<protein>
    <recommendedName>
        <fullName evidence="4">Cytochrome bo(3) ubiquinol oxidase subunit 4</fullName>
    </recommendedName>
    <alternativeName>
        <fullName evidence="16">Cytochrome o ubiquinol oxidase subunit 4</fullName>
    </alternativeName>
    <alternativeName>
        <fullName evidence="13">Oxidase bo(3) subunit 4</fullName>
    </alternativeName>
    <alternativeName>
        <fullName evidence="14">Ubiquinol oxidase polypeptide IV</fullName>
    </alternativeName>
    <alternativeName>
        <fullName evidence="15">Ubiquinol oxidase subunit 4</fullName>
    </alternativeName>
</protein>
<keyword evidence="20" id="KW-1185">Reference proteome</keyword>
<evidence type="ECO:0000256" key="5">
    <source>
        <dbReference type="ARBA" id="ARBA00022448"/>
    </source>
</evidence>
<keyword evidence="5" id="KW-0813">Transport</keyword>
<comment type="subunit">
    <text evidence="3">Heterooctamer of two A chains, two B chains, two C chains and two D chains.</text>
</comment>
<evidence type="ECO:0000256" key="3">
    <source>
        <dbReference type="ARBA" id="ARBA00011700"/>
    </source>
</evidence>
<keyword evidence="10" id="KW-0560">Oxidoreductase</keyword>
<comment type="similarity">
    <text evidence="2">Belongs to the cytochrome c oxidase bacterial subunit 4 family.</text>
</comment>
<evidence type="ECO:0000256" key="16">
    <source>
        <dbReference type="ARBA" id="ARBA00032185"/>
    </source>
</evidence>
<evidence type="ECO:0000256" key="10">
    <source>
        <dbReference type="ARBA" id="ARBA00023002"/>
    </source>
</evidence>
<keyword evidence="8" id="KW-0249">Electron transport</keyword>
<dbReference type="EMBL" id="CP020083">
    <property type="protein sequence ID" value="ASR52702.1"/>
    <property type="molecule type" value="Genomic_DNA"/>
</dbReference>
<evidence type="ECO:0000256" key="9">
    <source>
        <dbReference type="ARBA" id="ARBA00022989"/>
    </source>
</evidence>